<evidence type="ECO:0000313" key="2">
    <source>
        <dbReference type="EMBL" id="MPN40377.1"/>
    </source>
</evidence>
<dbReference type="GO" id="GO:0010181">
    <property type="term" value="F:FMN binding"/>
    <property type="evidence" value="ECO:0007669"/>
    <property type="project" value="InterPro"/>
</dbReference>
<feature type="domain" description="FMN-binding" evidence="1">
    <location>
        <begin position="40"/>
        <end position="119"/>
    </location>
</feature>
<comment type="caution">
    <text evidence="2">The sequence shown here is derived from an EMBL/GenBank/DDBJ whole genome shotgun (WGS) entry which is preliminary data.</text>
</comment>
<sequence length="123" mass="13174">MYFVDAPSRAELQSLTFATIDFDRLQDGRYVGSFAGTKGSLRDATMEVEVVNGNLSDIRILKGAVDDAGVAQEIGSGKTANDLFDAVVAQRTLQVDTISGATLTCNAHLKALEQALLQAQHEE</sequence>
<gene>
    <name evidence="2" type="ORF">SDC9_187913</name>
</gene>
<proteinExistence type="predicted"/>
<dbReference type="GO" id="GO:0016020">
    <property type="term" value="C:membrane"/>
    <property type="evidence" value="ECO:0007669"/>
    <property type="project" value="InterPro"/>
</dbReference>
<dbReference type="EMBL" id="VSSQ01096753">
    <property type="protein sequence ID" value="MPN40377.1"/>
    <property type="molecule type" value="Genomic_DNA"/>
</dbReference>
<organism evidence="2">
    <name type="scientific">bioreactor metagenome</name>
    <dbReference type="NCBI Taxonomy" id="1076179"/>
    <lineage>
        <taxon>unclassified sequences</taxon>
        <taxon>metagenomes</taxon>
        <taxon>ecological metagenomes</taxon>
    </lineage>
</organism>
<dbReference type="SMART" id="SM00900">
    <property type="entry name" value="FMN_bind"/>
    <property type="match status" value="1"/>
</dbReference>
<protein>
    <recommendedName>
        <fullName evidence="1">FMN-binding domain-containing protein</fullName>
    </recommendedName>
</protein>
<dbReference type="AlphaFoldDB" id="A0A645HN46"/>
<dbReference type="Pfam" id="PF04205">
    <property type="entry name" value="FMN_bind"/>
    <property type="match status" value="1"/>
</dbReference>
<dbReference type="Gene3D" id="3.90.1010.20">
    <property type="match status" value="1"/>
</dbReference>
<accession>A0A645HN46</accession>
<name>A0A645HN46_9ZZZZ</name>
<dbReference type="InterPro" id="IPR007329">
    <property type="entry name" value="FMN-bd"/>
</dbReference>
<reference evidence="2" key="1">
    <citation type="submission" date="2019-08" db="EMBL/GenBank/DDBJ databases">
        <authorList>
            <person name="Kucharzyk K."/>
            <person name="Murdoch R.W."/>
            <person name="Higgins S."/>
            <person name="Loffler F."/>
        </authorList>
    </citation>
    <scope>NUCLEOTIDE SEQUENCE</scope>
</reference>
<evidence type="ECO:0000259" key="1">
    <source>
        <dbReference type="SMART" id="SM00900"/>
    </source>
</evidence>